<evidence type="ECO:0000313" key="14">
    <source>
        <dbReference type="Proteomes" id="UP000002171"/>
    </source>
</evidence>
<dbReference type="SUPFAM" id="SSF58104">
    <property type="entry name" value="Methyl-accepting chemotaxis protein (MCP) signaling domain"/>
    <property type="match status" value="1"/>
</dbReference>
<evidence type="ECO:0000259" key="11">
    <source>
        <dbReference type="PROSITE" id="PS50111"/>
    </source>
</evidence>
<dbReference type="InterPro" id="IPR004010">
    <property type="entry name" value="Double_Cache_2"/>
</dbReference>
<evidence type="ECO:0000256" key="7">
    <source>
        <dbReference type="ARBA" id="ARBA00029447"/>
    </source>
</evidence>
<keyword evidence="13" id="KW-0808">Transferase</keyword>
<dbReference type="CDD" id="cd11386">
    <property type="entry name" value="MCP_signal"/>
    <property type="match status" value="1"/>
</dbReference>
<feature type="transmembrane region" description="Helical" evidence="10">
    <location>
        <begin position="12"/>
        <end position="32"/>
    </location>
</feature>
<dbReference type="InterPro" id="IPR003660">
    <property type="entry name" value="HAMP_dom"/>
</dbReference>
<evidence type="ECO:0000256" key="8">
    <source>
        <dbReference type="PROSITE-ProRule" id="PRU00284"/>
    </source>
</evidence>
<dbReference type="RefSeq" id="WP_007022387.1">
    <property type="nucleotide sequence ID" value="NZ_CH724127.1"/>
</dbReference>
<dbReference type="SMART" id="SM01049">
    <property type="entry name" value="Cache_2"/>
    <property type="match status" value="1"/>
</dbReference>
<evidence type="ECO:0000256" key="4">
    <source>
        <dbReference type="ARBA" id="ARBA00022989"/>
    </source>
</evidence>
<evidence type="ECO:0000256" key="5">
    <source>
        <dbReference type="ARBA" id="ARBA00023136"/>
    </source>
</evidence>
<keyword evidence="3 10" id="KW-0812">Transmembrane</keyword>
<dbReference type="Gene3D" id="1.10.287.950">
    <property type="entry name" value="Methyl-accepting chemotaxis protein"/>
    <property type="match status" value="1"/>
</dbReference>
<dbReference type="AlphaFoldDB" id="A0A7U8C541"/>
<evidence type="ECO:0000313" key="13">
    <source>
        <dbReference type="EMBL" id="EAR60901.1"/>
    </source>
</evidence>
<keyword evidence="14" id="KW-1185">Reference proteome</keyword>
<dbReference type="GO" id="GO:0007165">
    <property type="term" value="P:signal transduction"/>
    <property type="evidence" value="ECO:0007669"/>
    <property type="project" value="UniProtKB-KW"/>
</dbReference>
<dbReference type="Pfam" id="PF00672">
    <property type="entry name" value="HAMP"/>
    <property type="match status" value="1"/>
</dbReference>
<evidence type="ECO:0000256" key="3">
    <source>
        <dbReference type="ARBA" id="ARBA00022692"/>
    </source>
</evidence>
<dbReference type="Proteomes" id="UP000002171">
    <property type="component" value="Unassembled WGS sequence"/>
</dbReference>
<dbReference type="FunFam" id="1.10.287.950:FF:000001">
    <property type="entry name" value="Methyl-accepting chemotaxis sensory transducer"/>
    <property type="match status" value="1"/>
</dbReference>
<keyword evidence="5 10" id="KW-0472">Membrane</keyword>
<accession>A0A7U8C541</accession>
<evidence type="ECO:0000256" key="6">
    <source>
        <dbReference type="ARBA" id="ARBA00023224"/>
    </source>
</evidence>
<dbReference type="PANTHER" id="PTHR32089:SF112">
    <property type="entry name" value="LYSOZYME-LIKE PROTEIN-RELATED"/>
    <property type="match status" value="1"/>
</dbReference>
<dbReference type="PROSITE" id="PS50111">
    <property type="entry name" value="CHEMOTAXIS_TRANSDUC_2"/>
    <property type="match status" value="1"/>
</dbReference>
<name>A0A7U8C541_NEPCE</name>
<keyword evidence="13" id="KW-0418">Kinase</keyword>
<dbReference type="EMBL" id="AAOW01000012">
    <property type="protein sequence ID" value="EAR60901.1"/>
    <property type="molecule type" value="Genomic_DNA"/>
</dbReference>
<dbReference type="PANTHER" id="PTHR32089">
    <property type="entry name" value="METHYL-ACCEPTING CHEMOTAXIS PROTEIN MCPB"/>
    <property type="match status" value="1"/>
</dbReference>
<comment type="subcellular location">
    <subcellularLocation>
        <location evidence="1">Cell membrane</location>
        <topology evidence="1">Multi-pass membrane protein</topology>
    </subcellularLocation>
</comment>
<protein>
    <submittedName>
        <fullName evidence="13">Histidine kinase, HAMP region:Bacterial chemotaxis sensory transducer</fullName>
    </submittedName>
</protein>
<keyword evidence="6 8" id="KW-0807">Transducer</keyword>
<evidence type="ECO:0000256" key="10">
    <source>
        <dbReference type="SAM" id="Phobius"/>
    </source>
</evidence>
<dbReference type="InterPro" id="IPR033480">
    <property type="entry name" value="sCache_2"/>
</dbReference>
<feature type="transmembrane region" description="Helical" evidence="10">
    <location>
        <begin position="191"/>
        <end position="210"/>
    </location>
</feature>
<reference evidence="13 14" key="1">
    <citation type="submission" date="2006-02" db="EMBL/GenBank/DDBJ databases">
        <authorList>
            <person name="Pinhassi J."/>
            <person name="Pedros-Alio C."/>
            <person name="Ferriera S."/>
            <person name="Johnson J."/>
            <person name="Kravitz S."/>
            <person name="Halpern A."/>
            <person name="Remington K."/>
            <person name="Beeson K."/>
            <person name="Tran B."/>
            <person name="Rogers Y.-H."/>
            <person name="Friedman R."/>
            <person name="Venter J.C."/>
        </authorList>
    </citation>
    <scope>NUCLEOTIDE SEQUENCE [LARGE SCALE GENOMIC DNA]</scope>
    <source>
        <strain evidence="13 14">MED92</strain>
    </source>
</reference>
<dbReference type="GO" id="GO:0006935">
    <property type="term" value="P:chemotaxis"/>
    <property type="evidence" value="ECO:0007669"/>
    <property type="project" value="InterPro"/>
</dbReference>
<keyword evidence="4 10" id="KW-1133">Transmembrane helix</keyword>
<dbReference type="GO" id="GO:0005886">
    <property type="term" value="C:plasma membrane"/>
    <property type="evidence" value="ECO:0007669"/>
    <property type="project" value="UniProtKB-SubCell"/>
</dbReference>
<feature type="domain" description="Methyl-accepting transducer" evidence="11">
    <location>
        <begin position="268"/>
        <end position="504"/>
    </location>
</feature>
<evidence type="ECO:0000259" key="12">
    <source>
        <dbReference type="PROSITE" id="PS50885"/>
    </source>
</evidence>
<gene>
    <name evidence="13" type="ORF">MED92_01841</name>
</gene>
<proteinExistence type="inferred from homology"/>
<evidence type="ECO:0000256" key="9">
    <source>
        <dbReference type="SAM" id="Coils"/>
    </source>
</evidence>
<dbReference type="Gene3D" id="3.30.450.20">
    <property type="entry name" value="PAS domain"/>
    <property type="match status" value="1"/>
</dbReference>
<dbReference type="PROSITE" id="PS50885">
    <property type="entry name" value="HAMP"/>
    <property type="match status" value="1"/>
</dbReference>
<sequence>MNNLSVRSRLGILVLVATIAVVVIKSFSLLQWRSELYQAREAEIQSLVDSASGVIDTQIALMNAAGIEKSNAQKNAIRTIELMKYRGSEYFFIFDAQANMVAHGGNPELKGKNFASTKTEEGVAVFQEMAALANQPNSGNFFAYNWPKAGSNKPVPKISFASSIDEWGWVIGTGVYVDDIEDAFITELLHFLWQVTLIIIVLLGLALPIVRSVTKPLSEMEAVLEKVSAKDLTQRTHFTSRDEIGHLGRCIDSTLDVFQQLIHHLAASIKELQDSATQLASSAEETSAGARQQSSETELLASAMTEMTCTVTEISKSAAESARATDAVDHEAEEGNEDVEDTIARIQQLAEEITQAASVVTSLEADTEQISNVLEQIQGISEQTNLLALNAAIEAARAGESGRGFAVVADEVRQLAMRTQSSTSEIRDMNDRLRNGAKQAVISMQRSTEGAAQSVDTANHAGKELIRIVEQMDQVRDLAIQVAAATEQQTQVADEMNQNLVNIARVSDETALASETVAASSEQLSMLAVELERQVSQFKV</sequence>
<evidence type="ECO:0000256" key="1">
    <source>
        <dbReference type="ARBA" id="ARBA00004651"/>
    </source>
</evidence>
<dbReference type="GO" id="GO:0016301">
    <property type="term" value="F:kinase activity"/>
    <property type="evidence" value="ECO:0007669"/>
    <property type="project" value="UniProtKB-KW"/>
</dbReference>
<feature type="domain" description="HAMP" evidence="12">
    <location>
        <begin position="211"/>
        <end position="263"/>
    </location>
</feature>
<keyword evidence="9" id="KW-0175">Coiled coil</keyword>
<dbReference type="PRINTS" id="PR00260">
    <property type="entry name" value="CHEMTRNSDUCR"/>
</dbReference>
<dbReference type="SMART" id="SM00304">
    <property type="entry name" value="HAMP"/>
    <property type="match status" value="1"/>
</dbReference>
<organism evidence="13 14">
    <name type="scientific">Neptuniibacter caesariensis</name>
    <dbReference type="NCBI Taxonomy" id="207954"/>
    <lineage>
        <taxon>Bacteria</taxon>
        <taxon>Pseudomonadati</taxon>
        <taxon>Pseudomonadota</taxon>
        <taxon>Gammaproteobacteria</taxon>
        <taxon>Oceanospirillales</taxon>
        <taxon>Oceanospirillaceae</taxon>
        <taxon>Neptuniibacter</taxon>
    </lineage>
</organism>
<dbReference type="OrthoDB" id="6376221at2"/>
<keyword evidence="2" id="KW-1003">Cell membrane</keyword>
<feature type="coiled-coil region" evidence="9">
    <location>
        <begin position="332"/>
        <end position="366"/>
    </location>
</feature>
<dbReference type="InterPro" id="IPR004089">
    <property type="entry name" value="MCPsignal_dom"/>
</dbReference>
<dbReference type="GO" id="GO:0004888">
    <property type="term" value="F:transmembrane signaling receptor activity"/>
    <property type="evidence" value="ECO:0007669"/>
    <property type="project" value="InterPro"/>
</dbReference>
<evidence type="ECO:0000256" key="2">
    <source>
        <dbReference type="ARBA" id="ARBA00022475"/>
    </source>
</evidence>
<comment type="caution">
    <text evidence="13">The sequence shown here is derived from an EMBL/GenBank/DDBJ whole genome shotgun (WGS) entry which is preliminary data.</text>
</comment>
<dbReference type="InterPro" id="IPR004090">
    <property type="entry name" value="Chemotax_Me-accpt_rcpt"/>
</dbReference>
<dbReference type="SMART" id="SM00283">
    <property type="entry name" value="MA"/>
    <property type="match status" value="1"/>
</dbReference>
<comment type="similarity">
    <text evidence="7">Belongs to the methyl-accepting chemotaxis (MCP) protein family.</text>
</comment>
<dbReference type="Pfam" id="PF08269">
    <property type="entry name" value="dCache_2"/>
    <property type="match status" value="1"/>
</dbReference>
<dbReference type="CDD" id="cd06225">
    <property type="entry name" value="HAMP"/>
    <property type="match status" value="1"/>
</dbReference>
<dbReference type="Pfam" id="PF00015">
    <property type="entry name" value="MCPsignal"/>
    <property type="match status" value="1"/>
</dbReference>